<name>A0A0W0ECG6_CANGB</name>
<dbReference type="Proteomes" id="UP000054886">
    <property type="component" value="Unassembled WGS sequence"/>
</dbReference>
<evidence type="ECO:0000256" key="2">
    <source>
        <dbReference type="SAM" id="MobiDB-lite"/>
    </source>
</evidence>
<proteinExistence type="predicted"/>
<reference evidence="3 4" key="1">
    <citation type="submission" date="2015-10" db="EMBL/GenBank/DDBJ databases">
        <title>Draft genomes sequences of Candida glabrata isolates 1A, 1B, 2A, 2B, 3A and 3B.</title>
        <authorList>
            <person name="Haavelsrud O.E."/>
            <person name="Gaustad P."/>
        </authorList>
    </citation>
    <scope>NUCLEOTIDE SEQUENCE [LARGE SCALE GENOMIC DNA]</scope>
    <source>
        <strain evidence="3">910700640</strain>
    </source>
</reference>
<feature type="compositionally biased region" description="Basic and acidic residues" evidence="2">
    <location>
        <begin position="279"/>
        <end position="297"/>
    </location>
</feature>
<organism evidence="3 4">
    <name type="scientific">Candida glabrata</name>
    <name type="common">Yeast</name>
    <name type="synonym">Torulopsis glabrata</name>
    <dbReference type="NCBI Taxonomy" id="5478"/>
    <lineage>
        <taxon>Eukaryota</taxon>
        <taxon>Fungi</taxon>
        <taxon>Dikarya</taxon>
        <taxon>Ascomycota</taxon>
        <taxon>Saccharomycotina</taxon>
        <taxon>Saccharomycetes</taxon>
        <taxon>Saccharomycetales</taxon>
        <taxon>Saccharomycetaceae</taxon>
        <taxon>Nakaseomyces</taxon>
    </lineage>
</organism>
<keyword evidence="1" id="KW-0175">Coiled coil</keyword>
<comment type="caution">
    <text evidence="3">The sequence shown here is derived from an EMBL/GenBank/DDBJ whole genome shotgun (WGS) entry which is preliminary data.</text>
</comment>
<evidence type="ECO:0000313" key="3">
    <source>
        <dbReference type="EMBL" id="KTA99099.1"/>
    </source>
</evidence>
<dbReference type="VEuPathDB" id="FungiDB:CAGL0H00264g"/>
<dbReference type="InterPro" id="IPR013743">
    <property type="entry name" value="NBP1/CSA1"/>
</dbReference>
<feature type="coiled-coil region" evidence="1">
    <location>
        <begin position="186"/>
        <end position="250"/>
    </location>
</feature>
<dbReference type="VEuPathDB" id="FungiDB:GWK60_H00077"/>
<sequence length="337" mass="39371">MFETIKDLFAGVVTTSDRRKKEHGSLADIKRRSMNKRKRALGHNKSITNTDQRNAEYLNKLKMRNSRRGKVGKPPLRGGYMNSVDIKPDTKESRARMVLNAVKSIFSNEDQTLMNMASTDINKLLRNQGYDKNQENLKDSILRSNAFKKKVTELEYNKRMLRDLRRSGVSGNYNIIRDDDLEEDRYLLLQKKYQKIKKRLYEVEQELKSVQDSLRYSQEMNALLQETLDKANIDDAYLKSRRQIKNLQKENVLPERELSPSPRRPIDPLFTSSPVRKSRNGEENGSKPKTDYKHSPIKETSNFYDKYPKLPETEQLAQDKGNHSLSPIRIDYSRYSS</sequence>
<accession>A0A0W0ECG6</accession>
<gene>
    <name evidence="3" type="ORF">AO440_001909</name>
</gene>
<dbReference type="VEuPathDB" id="FungiDB:GVI51_H00077"/>
<dbReference type="VEuPathDB" id="FungiDB:B1J91_H00264g"/>
<dbReference type="AlphaFoldDB" id="A0A0W0ECG6"/>
<dbReference type="Pfam" id="PF08537">
    <property type="entry name" value="NBP1"/>
    <property type="match status" value="1"/>
</dbReference>
<evidence type="ECO:0000313" key="4">
    <source>
        <dbReference type="Proteomes" id="UP000054886"/>
    </source>
</evidence>
<feature type="region of interest" description="Disordered" evidence="2">
    <location>
        <begin position="251"/>
        <end position="337"/>
    </location>
</feature>
<protein>
    <submittedName>
        <fullName evidence="3">NAP1-binding protein</fullName>
    </submittedName>
</protein>
<evidence type="ECO:0000256" key="1">
    <source>
        <dbReference type="SAM" id="Coils"/>
    </source>
</evidence>
<dbReference type="EMBL" id="LLZZ01000148">
    <property type="protein sequence ID" value="KTA99099.1"/>
    <property type="molecule type" value="Genomic_DNA"/>
</dbReference>